<feature type="transmembrane region" description="Helical" evidence="6">
    <location>
        <begin position="55"/>
        <end position="76"/>
    </location>
</feature>
<organism evidence="7 8">
    <name type="scientific">Cloacibacterium normanense</name>
    <dbReference type="NCBI Taxonomy" id="237258"/>
    <lineage>
        <taxon>Bacteria</taxon>
        <taxon>Pseudomonadati</taxon>
        <taxon>Bacteroidota</taxon>
        <taxon>Flavobacteriia</taxon>
        <taxon>Flavobacteriales</taxon>
        <taxon>Weeksellaceae</taxon>
    </lineage>
</organism>
<dbReference type="InterPro" id="IPR000537">
    <property type="entry name" value="UbiA_prenyltransferase"/>
</dbReference>
<evidence type="ECO:0000256" key="6">
    <source>
        <dbReference type="SAM" id="Phobius"/>
    </source>
</evidence>
<dbReference type="RefSeq" id="WP_069798403.1">
    <property type="nucleotide sequence ID" value="NZ_CP034157.1"/>
</dbReference>
<dbReference type="OrthoDB" id="1142538at2"/>
<feature type="transmembrane region" description="Helical" evidence="6">
    <location>
        <begin position="244"/>
        <end position="263"/>
    </location>
</feature>
<keyword evidence="4 6" id="KW-1133">Transmembrane helix</keyword>
<feature type="transmembrane region" description="Helical" evidence="6">
    <location>
        <begin position="149"/>
        <end position="167"/>
    </location>
</feature>
<dbReference type="PANTHER" id="PTHR42723:SF1">
    <property type="entry name" value="CHLOROPHYLL SYNTHASE, CHLOROPLASTIC"/>
    <property type="match status" value="1"/>
</dbReference>
<dbReference type="Pfam" id="PF01040">
    <property type="entry name" value="UbiA"/>
    <property type="match status" value="1"/>
</dbReference>
<comment type="caution">
    <text evidence="7">The sequence shown here is derived from an EMBL/GenBank/DDBJ whole genome shotgun (WGS) entry which is preliminary data.</text>
</comment>
<feature type="transmembrane region" description="Helical" evidence="6">
    <location>
        <begin position="270"/>
        <end position="294"/>
    </location>
</feature>
<evidence type="ECO:0000256" key="1">
    <source>
        <dbReference type="ARBA" id="ARBA00004141"/>
    </source>
</evidence>
<protein>
    <submittedName>
        <fullName evidence="7">UbiA prenyltransferase family protein</fullName>
    </submittedName>
</protein>
<sequence length="297" mass="35131">MSNNPILHRLSQLVSLLLGARIFVLALFTFTLYVSTFFLFNQEESLRKFVFDYKVHGIIFCAMLSIAAGGIINRFYDKEKDEVEKPFRSRLQSFLKEKYFLYSYVILNVFSLGISAVLSWRIFIFFLIYQFIIWFYSHKLSKMLIINNLTFVSLTLYPFFGLLVYYKHFSYKLFLMAAFLFLIMLTIDLIKDVLTSNVDRVFGYNTIANVFGKKVSYIVIGFVIFANVLVSILLLFFIPKTNYMLGYFSLSILFFVMMSFPILTYQKSKLFWVINFFRIWVFVGVIFMLINGIFERF</sequence>
<dbReference type="InterPro" id="IPR044878">
    <property type="entry name" value="UbiA_sf"/>
</dbReference>
<keyword evidence="7" id="KW-0808">Transferase</keyword>
<dbReference type="PANTHER" id="PTHR42723">
    <property type="entry name" value="CHLOROPHYLL SYNTHASE"/>
    <property type="match status" value="1"/>
</dbReference>
<comment type="subcellular location">
    <subcellularLocation>
        <location evidence="1">Membrane</location>
        <topology evidence="1">Multi-pass membrane protein</topology>
    </subcellularLocation>
</comment>
<dbReference type="EMBL" id="MKGI01000043">
    <property type="protein sequence ID" value="OEL11372.1"/>
    <property type="molecule type" value="Genomic_DNA"/>
</dbReference>
<feature type="transmembrane region" description="Helical" evidence="6">
    <location>
        <begin position="12"/>
        <end position="35"/>
    </location>
</feature>
<evidence type="ECO:0000256" key="5">
    <source>
        <dbReference type="ARBA" id="ARBA00023136"/>
    </source>
</evidence>
<dbReference type="KEGG" id="cnr:EB819_04470"/>
<accession>A0A1E5UEQ9</accession>
<evidence type="ECO:0000256" key="4">
    <source>
        <dbReference type="ARBA" id="ARBA00022989"/>
    </source>
</evidence>
<dbReference type="STRING" id="237258.SAMN04489756_101132"/>
<reference evidence="7 8" key="1">
    <citation type="submission" date="2016-09" db="EMBL/GenBank/DDBJ databases">
        <authorList>
            <person name="Capua I."/>
            <person name="De Benedictis P."/>
            <person name="Joannis T."/>
            <person name="Lombin L.H."/>
            <person name="Cattoli G."/>
        </authorList>
    </citation>
    <scope>NUCLEOTIDE SEQUENCE [LARGE SCALE GENOMIC DNA]</scope>
    <source>
        <strain evidence="7 8">NRS-1</strain>
    </source>
</reference>
<dbReference type="InterPro" id="IPR050475">
    <property type="entry name" value="Prenyltransferase_related"/>
</dbReference>
<keyword evidence="2" id="KW-1003">Cell membrane</keyword>
<dbReference type="PATRIC" id="fig|237258.4.peg.2403"/>
<keyword evidence="3 6" id="KW-0812">Transmembrane</keyword>
<keyword evidence="5 6" id="KW-0472">Membrane</keyword>
<evidence type="ECO:0000313" key="8">
    <source>
        <dbReference type="Proteomes" id="UP000095601"/>
    </source>
</evidence>
<keyword evidence="8" id="KW-1185">Reference proteome</keyword>
<proteinExistence type="predicted"/>
<dbReference type="GO" id="GO:0016765">
    <property type="term" value="F:transferase activity, transferring alkyl or aryl (other than methyl) groups"/>
    <property type="evidence" value="ECO:0007669"/>
    <property type="project" value="InterPro"/>
</dbReference>
<gene>
    <name evidence="7" type="ORF">BHF72_2242</name>
</gene>
<dbReference type="Proteomes" id="UP000095601">
    <property type="component" value="Unassembled WGS sequence"/>
</dbReference>
<feature type="transmembrane region" description="Helical" evidence="6">
    <location>
        <begin position="173"/>
        <end position="194"/>
    </location>
</feature>
<dbReference type="GO" id="GO:0016020">
    <property type="term" value="C:membrane"/>
    <property type="evidence" value="ECO:0007669"/>
    <property type="project" value="UniProtKB-SubCell"/>
</dbReference>
<name>A0A1E5UEQ9_9FLAO</name>
<feature type="transmembrane region" description="Helical" evidence="6">
    <location>
        <begin position="97"/>
        <end position="114"/>
    </location>
</feature>
<dbReference type="Gene3D" id="1.10.357.140">
    <property type="entry name" value="UbiA prenyltransferase"/>
    <property type="match status" value="1"/>
</dbReference>
<dbReference type="AlphaFoldDB" id="A0A1E5UEQ9"/>
<evidence type="ECO:0000256" key="2">
    <source>
        <dbReference type="ARBA" id="ARBA00022475"/>
    </source>
</evidence>
<evidence type="ECO:0000313" key="7">
    <source>
        <dbReference type="EMBL" id="OEL11372.1"/>
    </source>
</evidence>
<evidence type="ECO:0000256" key="3">
    <source>
        <dbReference type="ARBA" id="ARBA00022692"/>
    </source>
</evidence>
<feature type="transmembrane region" description="Helical" evidence="6">
    <location>
        <begin position="215"/>
        <end position="238"/>
    </location>
</feature>